<dbReference type="InterPro" id="IPR006270">
    <property type="entry name" value="Strep_his_triad_rpt"/>
</dbReference>
<dbReference type="Pfam" id="PF04270">
    <property type="entry name" value="Strep_his_triad"/>
    <property type="match status" value="5"/>
</dbReference>
<proteinExistence type="predicted"/>
<dbReference type="KEGG" id="srq:SR187_8220"/>
<feature type="signal peptide" evidence="2">
    <location>
        <begin position="1"/>
        <end position="23"/>
    </location>
</feature>
<dbReference type="EMBL" id="AP018400">
    <property type="protein sequence ID" value="BBA93247.1"/>
    <property type="molecule type" value="Genomic_DNA"/>
</dbReference>
<keyword evidence="2" id="KW-0732">Signal</keyword>
<evidence type="ECO:0000256" key="2">
    <source>
        <dbReference type="SAM" id="SignalP"/>
    </source>
</evidence>
<feature type="compositionally biased region" description="Acidic residues" evidence="1">
    <location>
        <begin position="753"/>
        <end position="772"/>
    </location>
</feature>
<evidence type="ECO:0000313" key="4">
    <source>
        <dbReference type="Proteomes" id="UP000269331"/>
    </source>
</evidence>
<feature type="compositionally biased region" description="Basic and acidic residues" evidence="1">
    <location>
        <begin position="258"/>
        <end position="268"/>
    </location>
</feature>
<sequence length="835" mass="93185">MKKKYIYSVAAALLLGVACYQLGRYQESVSQDQNRVAYVEGNQSSTDKNSVVTDTKNMSPDEVSAKEGIDAEQIVVKITDQGYVTSHGDHYHYYNGKVPYDAIISEELILKDSSYILNQADIVNEVKDGYIIKREGRYYLYLKDASKTSNVRTKEEISRQQQSSGNSRSSHATNGVTRMTNGSFRQTGLTGKPYTTDDGYVFSPTDVIDDMGDGFLVPHGDHFHYIPKKDLSAGELAAAQAYWDSKHKKLVAKPQPRRQREEYGRGDSHPTVPIPNGYSGPSSQPIPRPTIPKADSNQPPAPPQPSDNNGESLVDLLKQLYAQPLGQRHVEGDGLVFDPVTITKRTDRGIVVPHGDHFHFIPFDHMSELEAKISKMVVIGMPPVQPELPSQPSEPIQSDVPSQPSQPTPPTTDDDHGLVDLLGKNIKKTAKGMDGLPYTTSDGYTFTAESILEYDDQGLRAEHGDHEHYVFYHELEDSELEAAQNYINRNHLTAVKPSGYSKSEIEAKLRYVSLENGVPFDQLIVTGNQVIIPHGNHSHVGNLDRYPVALRLKNDSDVDEYRSLLVSLKMSYLRLQNEGGSVYRRNDVVVVVQKDGIEREVKLKDIRLPLDYDEVDYSGLVTAVDPNEEKLAYIAKQYGVPRHEVRYLFDNLVMIEGHGAVDLSLVNVKDAVIYSLRNQPQDTKTEEDKGDGDEKVQEQPVHTERVDSEQTLPDSTVQDKALSTLQPGHQSEPEIDHSSSTDDGSISQPSIDSDSEEEEEIQSDEDSEELDEYELAMRERAKAYGMAADDFEEALVSIALKHSVGVESFEYQPEQKTVSFLDRSGQRQVVKVGNN</sequence>
<dbReference type="AlphaFoldDB" id="A0A2Z5TQC0"/>
<dbReference type="Proteomes" id="UP000269331">
    <property type="component" value="Chromosome"/>
</dbReference>
<dbReference type="InterPro" id="IPR037228">
    <property type="entry name" value="PhtA_dom_sf"/>
</dbReference>
<evidence type="ECO:0000256" key="1">
    <source>
        <dbReference type="SAM" id="MobiDB-lite"/>
    </source>
</evidence>
<feature type="chain" id="PRO_5038478901" description="Histidine triad protein" evidence="2">
    <location>
        <begin position="24"/>
        <end position="835"/>
    </location>
</feature>
<organism evidence="3 4">
    <name type="scientific">Streptococcus ruminantium</name>
    <dbReference type="NCBI Taxonomy" id="1917441"/>
    <lineage>
        <taxon>Bacteria</taxon>
        <taxon>Bacillati</taxon>
        <taxon>Bacillota</taxon>
        <taxon>Bacilli</taxon>
        <taxon>Lactobacillales</taxon>
        <taxon>Streptococcaceae</taxon>
        <taxon>Streptococcus</taxon>
    </lineage>
</organism>
<dbReference type="Gene3D" id="3.10.50.90">
    <property type="match status" value="4"/>
</dbReference>
<accession>A0A2Z5TQC0</accession>
<dbReference type="InterPro" id="IPR023832">
    <property type="entry name" value="His_triad_protein"/>
</dbReference>
<feature type="compositionally biased region" description="Polar residues" evidence="1">
    <location>
        <begin position="709"/>
        <end position="729"/>
    </location>
</feature>
<gene>
    <name evidence="3" type="ORF">SR187_8220</name>
</gene>
<dbReference type="NCBIfam" id="TIGR01363">
    <property type="entry name" value="strep_his_triad"/>
    <property type="match status" value="2"/>
</dbReference>
<protein>
    <recommendedName>
        <fullName evidence="5">Histidine triad protein</fullName>
    </recommendedName>
</protein>
<feature type="compositionally biased region" description="Low complexity" evidence="1">
    <location>
        <begin position="159"/>
        <end position="170"/>
    </location>
</feature>
<evidence type="ECO:0008006" key="5">
    <source>
        <dbReference type="Google" id="ProtNLM"/>
    </source>
</evidence>
<feature type="compositionally biased region" description="Low complexity" evidence="1">
    <location>
        <begin position="742"/>
        <end position="752"/>
    </location>
</feature>
<feature type="region of interest" description="Disordered" evidence="1">
    <location>
        <begin position="248"/>
        <end position="311"/>
    </location>
</feature>
<evidence type="ECO:0000313" key="3">
    <source>
        <dbReference type="EMBL" id="BBA93247.1"/>
    </source>
</evidence>
<reference evidence="3 4" key="1">
    <citation type="journal article" date="2018" name="Genome Biol. Evol.">
        <title>Complete Genome Sequence of Streptococcus ruminantium sp. nov. GUT-187T (=DSM 104980T =JCM 31869T), the Type Strain of S. ruminantium, and Comparison with Genome Sequences of Streptococcus suis Strains.</title>
        <authorList>
            <person name="Tohya M."/>
            <person name="Sekizaki T."/>
            <person name="Miyoshi-Akiyama T."/>
        </authorList>
    </citation>
    <scope>NUCLEOTIDE SEQUENCE [LARGE SCALE GENOMIC DNA]</scope>
    <source>
        <strain evidence="3 4">GUT187T</strain>
    </source>
</reference>
<feature type="compositionally biased region" description="Basic residues" evidence="1">
    <location>
        <begin position="248"/>
        <end position="257"/>
    </location>
</feature>
<feature type="region of interest" description="Disordered" evidence="1">
    <location>
        <begin position="679"/>
        <end position="772"/>
    </location>
</feature>
<feature type="compositionally biased region" description="Basic and acidic residues" evidence="1">
    <location>
        <begin position="731"/>
        <end position="740"/>
    </location>
</feature>
<dbReference type="SUPFAM" id="SSF142887">
    <property type="entry name" value="PhtA domain-like"/>
    <property type="match status" value="3"/>
</dbReference>
<name>A0A2Z5TQC0_9STRE</name>
<feature type="region of interest" description="Disordered" evidence="1">
    <location>
        <begin position="150"/>
        <end position="191"/>
    </location>
</feature>
<feature type="region of interest" description="Disordered" evidence="1">
    <location>
        <begin position="383"/>
        <end position="417"/>
    </location>
</feature>
<dbReference type="PROSITE" id="PS51257">
    <property type="entry name" value="PROKAR_LIPOPROTEIN"/>
    <property type="match status" value="1"/>
</dbReference>
<feature type="compositionally biased region" description="Basic and acidic residues" evidence="1">
    <location>
        <begin position="683"/>
        <end position="708"/>
    </location>
</feature>
<feature type="compositionally biased region" description="Polar residues" evidence="1">
    <location>
        <begin position="171"/>
        <end position="189"/>
    </location>
</feature>
<dbReference type="OrthoDB" id="3264350at2"/>